<dbReference type="Proteomes" id="UP000219338">
    <property type="component" value="Unassembled WGS sequence"/>
</dbReference>
<keyword evidence="2" id="KW-1185">Reference proteome</keyword>
<evidence type="ECO:0000313" key="1">
    <source>
        <dbReference type="EMBL" id="SJL18039.1"/>
    </source>
</evidence>
<name>A0A284SAP6_ARMOS</name>
<sequence>MPICDTPSRFSAFALRVPVTLAISNELDGLDLACLLVSSDDAATSLKETSYLSDRAPHTECGTRSCKYLFITCQSERLVFRGREASASDGVYMKRAALKVVVLMLVLDVSTRGRFHGCTQRYSALWSSVHHTDFRCGDLTFTHNWRRTPAFLPGTAVEQLLLKNCGPNLTPVFGRQLQVGSVKALNVRSYAETAARIFAPRS</sequence>
<dbReference type="AlphaFoldDB" id="A0A284SAP6"/>
<accession>A0A284SAP6</accession>
<proteinExistence type="predicted"/>
<evidence type="ECO:0000313" key="2">
    <source>
        <dbReference type="Proteomes" id="UP000219338"/>
    </source>
</evidence>
<protein>
    <submittedName>
        <fullName evidence="1">Uncharacterized protein</fullName>
    </submittedName>
</protein>
<organism evidence="1 2">
    <name type="scientific">Armillaria ostoyae</name>
    <name type="common">Armillaria root rot fungus</name>
    <dbReference type="NCBI Taxonomy" id="47428"/>
    <lineage>
        <taxon>Eukaryota</taxon>
        <taxon>Fungi</taxon>
        <taxon>Dikarya</taxon>
        <taxon>Basidiomycota</taxon>
        <taxon>Agaricomycotina</taxon>
        <taxon>Agaricomycetes</taxon>
        <taxon>Agaricomycetidae</taxon>
        <taxon>Agaricales</taxon>
        <taxon>Marasmiineae</taxon>
        <taxon>Physalacriaceae</taxon>
        <taxon>Armillaria</taxon>
    </lineage>
</organism>
<dbReference type="EMBL" id="FUEG01000052">
    <property type="protein sequence ID" value="SJL18039.1"/>
    <property type="molecule type" value="Genomic_DNA"/>
</dbReference>
<gene>
    <name evidence="1" type="ORF">ARMOST_21610</name>
</gene>
<reference evidence="2" key="1">
    <citation type="journal article" date="2017" name="Nat. Ecol. Evol.">
        <title>Genome expansion and lineage-specific genetic innovations in the forest pathogenic fungi Armillaria.</title>
        <authorList>
            <person name="Sipos G."/>
            <person name="Prasanna A.N."/>
            <person name="Walter M.C."/>
            <person name="O'Connor E."/>
            <person name="Balint B."/>
            <person name="Krizsan K."/>
            <person name="Kiss B."/>
            <person name="Hess J."/>
            <person name="Varga T."/>
            <person name="Slot J."/>
            <person name="Riley R."/>
            <person name="Boka B."/>
            <person name="Rigling D."/>
            <person name="Barry K."/>
            <person name="Lee J."/>
            <person name="Mihaltcheva S."/>
            <person name="LaButti K."/>
            <person name="Lipzen A."/>
            <person name="Waldron R."/>
            <person name="Moloney N.M."/>
            <person name="Sperisen C."/>
            <person name="Kredics L."/>
            <person name="Vagvoelgyi C."/>
            <person name="Patrignani A."/>
            <person name="Fitzpatrick D."/>
            <person name="Nagy I."/>
            <person name="Doyle S."/>
            <person name="Anderson J.B."/>
            <person name="Grigoriev I.V."/>
            <person name="Gueldener U."/>
            <person name="Muensterkoetter M."/>
            <person name="Nagy L.G."/>
        </authorList>
    </citation>
    <scope>NUCLEOTIDE SEQUENCE [LARGE SCALE GENOMIC DNA]</scope>
    <source>
        <strain evidence="2">C18/9</strain>
    </source>
</reference>